<dbReference type="GO" id="GO:1904680">
    <property type="term" value="F:peptide transmembrane transporter activity"/>
    <property type="evidence" value="ECO:0007669"/>
    <property type="project" value="TreeGrafter"/>
</dbReference>
<evidence type="ECO:0000313" key="6">
    <source>
        <dbReference type="EMBL" id="SUZ61757.1"/>
    </source>
</evidence>
<dbReference type="GO" id="GO:0043190">
    <property type="term" value="C:ATP-binding cassette (ABC) transporter complex"/>
    <property type="evidence" value="ECO:0007669"/>
    <property type="project" value="InterPro"/>
</dbReference>
<dbReference type="InterPro" id="IPR039424">
    <property type="entry name" value="SBP_5"/>
</dbReference>
<sequence>MIKSLKQFTKTRSEMVRGMAVAVGLAAVLALPGTGFAQNETPKVGGVLKIAHSTRIATMNVLNLSGPAEYPAIDMLYSGLTRIGMDNHPHPDLAESWSANSDATVFDFKLRPNVTFHDGTPLTSDDVVATFEAIQDPARGASARSVLTMVEKVEAIDNLTVRFTLTVSYADLPVAVAHANARIISAKALAGPKENLENKPNGTGPFKLESYDSSRMTRLVRNDNYFIEGVPYLDAVELHLFPDLTAQSANYLSGNMDVLLAVEQADYDRIDKAPGSNALRVASGRFVNVVMRFDQKPFDDVRVRKALAMSIDRQTLVDVILEGLGRPARDNILSPEYAYVIDSPEIPYDTAAAKQLLADAGYPDGIKIDLVASNRPAIRGQVAIAIKQMALPAGFDINVKSMPHDTYLANYWRKGNFYMAYWGMRSTPDGAFTLLLTSDASYEDTAWNNKEFDAIVAKARSTPDDSERAQLYAEAQKLILRDTPYIIPFFQDVLTASRDGVKGWVVHPLNRVYYIESVWLDRN</sequence>
<dbReference type="GO" id="GO:0042597">
    <property type="term" value="C:periplasmic space"/>
    <property type="evidence" value="ECO:0007669"/>
    <property type="project" value="UniProtKB-ARBA"/>
</dbReference>
<protein>
    <recommendedName>
        <fullName evidence="5">Solute-binding protein family 5 domain-containing protein</fullName>
    </recommendedName>
</protein>
<gene>
    <name evidence="6" type="ORF">METZ01_LOCUS14611</name>
</gene>
<proteinExistence type="inferred from homology"/>
<dbReference type="InterPro" id="IPR000914">
    <property type="entry name" value="SBP_5_dom"/>
</dbReference>
<dbReference type="GO" id="GO:0030313">
    <property type="term" value="C:cell envelope"/>
    <property type="evidence" value="ECO:0007669"/>
    <property type="project" value="UniProtKB-SubCell"/>
</dbReference>
<dbReference type="GO" id="GO:0015833">
    <property type="term" value="P:peptide transport"/>
    <property type="evidence" value="ECO:0007669"/>
    <property type="project" value="TreeGrafter"/>
</dbReference>
<feature type="domain" description="Solute-binding protein family 5" evidence="5">
    <location>
        <begin position="89"/>
        <end position="439"/>
    </location>
</feature>
<dbReference type="EMBL" id="UINC01000824">
    <property type="protein sequence ID" value="SUZ61757.1"/>
    <property type="molecule type" value="Genomic_DNA"/>
</dbReference>
<evidence type="ECO:0000259" key="5">
    <source>
        <dbReference type="Pfam" id="PF00496"/>
    </source>
</evidence>
<dbReference type="AlphaFoldDB" id="A0A381P5Q9"/>
<dbReference type="SUPFAM" id="SSF53850">
    <property type="entry name" value="Periplasmic binding protein-like II"/>
    <property type="match status" value="1"/>
</dbReference>
<comment type="similarity">
    <text evidence="2">Belongs to the bacterial solute-binding protein 5 family.</text>
</comment>
<organism evidence="6">
    <name type="scientific">marine metagenome</name>
    <dbReference type="NCBI Taxonomy" id="408172"/>
    <lineage>
        <taxon>unclassified sequences</taxon>
        <taxon>metagenomes</taxon>
        <taxon>ecological metagenomes</taxon>
    </lineage>
</organism>
<keyword evidence="3" id="KW-0813">Transport</keyword>
<dbReference type="PANTHER" id="PTHR30290:SF10">
    <property type="entry name" value="PERIPLASMIC OLIGOPEPTIDE-BINDING PROTEIN-RELATED"/>
    <property type="match status" value="1"/>
</dbReference>
<name>A0A381P5Q9_9ZZZZ</name>
<accession>A0A381P5Q9</accession>
<dbReference type="CDD" id="cd08503">
    <property type="entry name" value="PBP2_NikA_DppA_OppA_like_17"/>
    <property type="match status" value="1"/>
</dbReference>
<dbReference type="Gene3D" id="3.10.105.10">
    <property type="entry name" value="Dipeptide-binding Protein, Domain 3"/>
    <property type="match status" value="1"/>
</dbReference>
<keyword evidence="4" id="KW-0732">Signal</keyword>
<dbReference type="PANTHER" id="PTHR30290">
    <property type="entry name" value="PERIPLASMIC BINDING COMPONENT OF ABC TRANSPORTER"/>
    <property type="match status" value="1"/>
</dbReference>
<dbReference type="Gene3D" id="3.40.190.10">
    <property type="entry name" value="Periplasmic binding protein-like II"/>
    <property type="match status" value="1"/>
</dbReference>
<evidence type="ECO:0000256" key="4">
    <source>
        <dbReference type="ARBA" id="ARBA00022729"/>
    </source>
</evidence>
<evidence type="ECO:0000256" key="2">
    <source>
        <dbReference type="ARBA" id="ARBA00005695"/>
    </source>
</evidence>
<dbReference type="Pfam" id="PF00496">
    <property type="entry name" value="SBP_bac_5"/>
    <property type="match status" value="1"/>
</dbReference>
<comment type="subcellular location">
    <subcellularLocation>
        <location evidence="1">Cell envelope</location>
    </subcellularLocation>
</comment>
<dbReference type="PIRSF" id="PIRSF002741">
    <property type="entry name" value="MppA"/>
    <property type="match status" value="1"/>
</dbReference>
<reference evidence="6" key="1">
    <citation type="submission" date="2018-05" db="EMBL/GenBank/DDBJ databases">
        <authorList>
            <person name="Lanie J.A."/>
            <person name="Ng W.-L."/>
            <person name="Kazmierczak K.M."/>
            <person name="Andrzejewski T.M."/>
            <person name="Davidsen T.M."/>
            <person name="Wayne K.J."/>
            <person name="Tettelin H."/>
            <person name="Glass J.I."/>
            <person name="Rusch D."/>
            <person name="Podicherti R."/>
            <person name="Tsui H.-C.T."/>
            <person name="Winkler M.E."/>
        </authorList>
    </citation>
    <scope>NUCLEOTIDE SEQUENCE</scope>
</reference>
<evidence type="ECO:0000256" key="3">
    <source>
        <dbReference type="ARBA" id="ARBA00022448"/>
    </source>
</evidence>
<dbReference type="InterPro" id="IPR030678">
    <property type="entry name" value="Peptide/Ni-bd"/>
</dbReference>
<dbReference type="Gene3D" id="3.90.76.10">
    <property type="entry name" value="Dipeptide-binding Protein, Domain 1"/>
    <property type="match status" value="1"/>
</dbReference>
<evidence type="ECO:0000256" key="1">
    <source>
        <dbReference type="ARBA" id="ARBA00004196"/>
    </source>
</evidence>